<accession>K1PWR7</accession>
<evidence type="ECO:0000256" key="3">
    <source>
        <dbReference type="ARBA" id="ARBA00022485"/>
    </source>
</evidence>
<dbReference type="FunFam" id="3.40.50.300:FF:000808">
    <property type="entry name" value="Small GTP-binding protein, putative"/>
    <property type="match status" value="1"/>
</dbReference>
<dbReference type="CDD" id="cd01860">
    <property type="entry name" value="Rab5_related"/>
    <property type="match status" value="1"/>
</dbReference>
<organism evidence="14">
    <name type="scientific">Magallana gigas</name>
    <name type="common">Pacific oyster</name>
    <name type="synonym">Crassostrea gigas</name>
    <dbReference type="NCBI Taxonomy" id="29159"/>
    <lineage>
        <taxon>Eukaryota</taxon>
        <taxon>Metazoa</taxon>
        <taxon>Spiralia</taxon>
        <taxon>Lophotrochozoa</taxon>
        <taxon>Mollusca</taxon>
        <taxon>Bivalvia</taxon>
        <taxon>Autobranchia</taxon>
        <taxon>Pteriomorphia</taxon>
        <taxon>Ostreida</taxon>
        <taxon>Ostreoidea</taxon>
        <taxon>Ostreidae</taxon>
        <taxon>Magallana</taxon>
    </lineage>
</organism>
<keyword evidence="3" id="KW-0004">4Fe-4S</keyword>
<evidence type="ECO:0000256" key="11">
    <source>
        <dbReference type="SAM" id="Phobius"/>
    </source>
</evidence>
<keyword evidence="11" id="KW-1133">Transmembrane helix</keyword>
<dbReference type="InterPro" id="IPR027417">
    <property type="entry name" value="P-loop_NTPase"/>
</dbReference>
<dbReference type="EMBL" id="JH823231">
    <property type="protein sequence ID" value="EKC26148.1"/>
    <property type="molecule type" value="Genomic_DNA"/>
</dbReference>
<dbReference type="GO" id="GO:0046872">
    <property type="term" value="F:metal ion binding"/>
    <property type="evidence" value="ECO:0007669"/>
    <property type="project" value="UniProtKB-KW"/>
</dbReference>
<dbReference type="SUPFAM" id="SSF52540">
    <property type="entry name" value="P-loop containing nucleoside triphosphate hydrolases"/>
    <property type="match status" value="2"/>
</dbReference>
<keyword evidence="5" id="KW-0235">DNA replication</keyword>
<dbReference type="SMART" id="SM00174">
    <property type="entry name" value="RHO"/>
    <property type="match status" value="1"/>
</dbReference>
<dbReference type="SMART" id="SM00173">
    <property type="entry name" value="RAS"/>
    <property type="match status" value="1"/>
</dbReference>
<dbReference type="PROSITE" id="PS00675">
    <property type="entry name" value="SIGMA54_INTERACT_1"/>
    <property type="match status" value="1"/>
</dbReference>
<dbReference type="Pfam" id="PF04104">
    <property type="entry name" value="DNA_primase_lrg"/>
    <property type="match status" value="1"/>
</dbReference>
<keyword evidence="8" id="KW-0408">Iron</keyword>
<feature type="compositionally biased region" description="Polar residues" evidence="10">
    <location>
        <begin position="326"/>
        <end position="335"/>
    </location>
</feature>
<name>K1PWR7_MAGGI</name>
<feature type="transmembrane region" description="Helical" evidence="11">
    <location>
        <begin position="369"/>
        <end position="389"/>
    </location>
</feature>
<dbReference type="HOGENOM" id="CLU_345544_0_0_1"/>
<evidence type="ECO:0000256" key="10">
    <source>
        <dbReference type="SAM" id="MobiDB-lite"/>
    </source>
</evidence>
<keyword evidence="7" id="KW-0547">Nucleotide-binding</keyword>
<evidence type="ECO:0000256" key="8">
    <source>
        <dbReference type="ARBA" id="ARBA00023004"/>
    </source>
</evidence>
<evidence type="ECO:0000256" key="7">
    <source>
        <dbReference type="ARBA" id="ARBA00022741"/>
    </source>
</evidence>
<dbReference type="AlphaFoldDB" id="K1PWR7"/>
<keyword evidence="4" id="KW-0639">Primosome</keyword>
<dbReference type="InterPro" id="IPR025662">
    <property type="entry name" value="Sigma_54_int_dom_ATP-bd_1"/>
</dbReference>
<protein>
    <submittedName>
        <fullName evidence="14">Ras-related protein Rab-5B</fullName>
    </submittedName>
</protein>
<dbReference type="PROSITE" id="PS51421">
    <property type="entry name" value="RAS"/>
    <property type="match status" value="1"/>
</dbReference>
<dbReference type="InterPro" id="IPR058560">
    <property type="entry name" value="DNA_primase_C"/>
</dbReference>
<reference evidence="14" key="1">
    <citation type="journal article" date="2012" name="Nature">
        <title>The oyster genome reveals stress adaptation and complexity of shell formation.</title>
        <authorList>
            <person name="Zhang G."/>
            <person name="Fang X."/>
            <person name="Guo X."/>
            <person name="Li L."/>
            <person name="Luo R."/>
            <person name="Xu F."/>
            <person name="Yang P."/>
            <person name="Zhang L."/>
            <person name="Wang X."/>
            <person name="Qi H."/>
            <person name="Xiong Z."/>
            <person name="Que H."/>
            <person name="Xie Y."/>
            <person name="Holland P.W."/>
            <person name="Paps J."/>
            <person name="Zhu Y."/>
            <person name="Wu F."/>
            <person name="Chen Y."/>
            <person name="Wang J."/>
            <person name="Peng C."/>
            <person name="Meng J."/>
            <person name="Yang L."/>
            <person name="Liu J."/>
            <person name="Wen B."/>
            <person name="Zhang N."/>
            <person name="Huang Z."/>
            <person name="Zhu Q."/>
            <person name="Feng Y."/>
            <person name="Mount A."/>
            <person name="Hedgecock D."/>
            <person name="Xu Z."/>
            <person name="Liu Y."/>
            <person name="Domazet-Loso T."/>
            <person name="Du Y."/>
            <person name="Sun X."/>
            <person name="Zhang S."/>
            <person name="Liu B."/>
            <person name="Cheng P."/>
            <person name="Jiang X."/>
            <person name="Li J."/>
            <person name="Fan D."/>
            <person name="Wang W."/>
            <person name="Fu W."/>
            <person name="Wang T."/>
            <person name="Wang B."/>
            <person name="Zhang J."/>
            <person name="Peng Z."/>
            <person name="Li Y."/>
            <person name="Li N."/>
            <person name="Wang J."/>
            <person name="Chen M."/>
            <person name="He Y."/>
            <person name="Tan F."/>
            <person name="Song X."/>
            <person name="Zheng Q."/>
            <person name="Huang R."/>
            <person name="Yang H."/>
            <person name="Du X."/>
            <person name="Chen L."/>
            <person name="Yang M."/>
            <person name="Gaffney P.M."/>
            <person name="Wang S."/>
            <person name="Luo L."/>
            <person name="She Z."/>
            <person name="Ming Y."/>
            <person name="Huang W."/>
            <person name="Zhang S."/>
            <person name="Huang B."/>
            <person name="Zhang Y."/>
            <person name="Qu T."/>
            <person name="Ni P."/>
            <person name="Miao G."/>
            <person name="Wang J."/>
            <person name="Wang Q."/>
            <person name="Steinberg C.E."/>
            <person name="Wang H."/>
            <person name="Li N."/>
            <person name="Qian L."/>
            <person name="Zhang G."/>
            <person name="Li Y."/>
            <person name="Yang H."/>
            <person name="Liu X."/>
            <person name="Wang J."/>
            <person name="Yin Y."/>
            <person name="Wang J."/>
        </authorList>
    </citation>
    <scope>NUCLEOTIDE SEQUENCE [LARGE SCALE GENOMIC DNA]</scope>
    <source>
        <strain evidence="14">05x7-T-G4-1.051#20</strain>
    </source>
</reference>
<dbReference type="SMART" id="SM00175">
    <property type="entry name" value="RAB"/>
    <property type="match status" value="1"/>
</dbReference>
<dbReference type="GO" id="GO:0003924">
    <property type="term" value="F:GTPase activity"/>
    <property type="evidence" value="ECO:0007669"/>
    <property type="project" value="InterPro"/>
</dbReference>
<feature type="compositionally biased region" description="Polar residues" evidence="10">
    <location>
        <begin position="304"/>
        <end position="319"/>
    </location>
</feature>
<dbReference type="PROSITE" id="PS51420">
    <property type="entry name" value="RHO"/>
    <property type="match status" value="1"/>
</dbReference>
<dbReference type="PANTHER" id="PTHR47978">
    <property type="match status" value="1"/>
</dbReference>
<dbReference type="InterPro" id="IPR009688">
    <property type="entry name" value="FAM210A/B-like_dom"/>
</dbReference>
<dbReference type="InterPro" id="IPR001806">
    <property type="entry name" value="Small_GTPase"/>
</dbReference>
<dbReference type="GO" id="GO:0006269">
    <property type="term" value="P:DNA replication, synthesis of primer"/>
    <property type="evidence" value="ECO:0007669"/>
    <property type="project" value="UniProtKB-KW"/>
</dbReference>
<evidence type="ECO:0000256" key="5">
    <source>
        <dbReference type="ARBA" id="ARBA00022705"/>
    </source>
</evidence>
<dbReference type="InParanoid" id="K1PWR7"/>
<evidence type="ECO:0000256" key="2">
    <source>
        <dbReference type="ARBA" id="ARBA00006270"/>
    </source>
</evidence>
<evidence type="ECO:0000313" key="14">
    <source>
        <dbReference type="EMBL" id="EKC26148.1"/>
    </source>
</evidence>
<keyword evidence="11" id="KW-0812">Transmembrane</keyword>
<sequence>MSVLLHSLQTNHQLHHHSRVQLTLFLKEIGMPVQEALQFWKHQYSMAPHGDPRSGCGPKWVGKERRYTYSIRHLYGLEGSQVNYRAHCCASLQEFIPPCGSNGGCPFKHFDDAALGQLLQSEDIMETTDILALRAENQFSCACSLYLKRKAIKLLKSQSMCTCSPTKEPKAKKARLENHSPGINNQERDSFIGQREMEDKHWSGDQSEVLGSRTGQGYSLTKTVKPLMNSKRAADTQTIQNLGESQRRLDMDTSNPCGNVDVQISRNINCFTPHRHLSLFSNASFHCHGVQRSFTSSSSDGSKDPQNGKNGKEMNINQQKDPKVTQEANGSTAGSSGDPEKKLSVFQRFKQTYKEHGKVLIIVEVVTSIFWYGLFYFIVTCGVDVIALLEKMELSEKIIQPFRSSSLGDFVIAFLLYKLISPIRYAVTLGGTGYIIRWMRRRGKLPPVTPSTQLRTLYKDSREEIRTKSVSFRERRRSKVKARGKKKRGQKHVIYHNLYSIGHFHRQGIKDTGTCYKDRIRSLEEPFCEKGAFPRLVHQITVMGRKTARFNSSLFAMSSAKRPNGRASGPPVGGARNGPEGKSKQIKLVLLGESGVGKSSIALRFVRGEFNENGEATIGAAYLTKTINVQNSTAIKFDIWDTAGQERYHSLAPMYYRGAPAAVVVYDITSQTSFSRAQAWVKELTQQANSQIVIALVGNKADMASEGRVIPTEVSFKEAQRWTREIIDFGGSCSYIILLGNKSDLSNDLRAVPYEDGKEFASNNGLMFTEVSAKTGMNVDDVFTNLAAKIAAQSSPESNSTTVRPTNVERTEKGGCAC</sequence>
<evidence type="ECO:0000259" key="13">
    <source>
        <dbReference type="Pfam" id="PF06916"/>
    </source>
</evidence>
<feature type="region of interest" description="Disordered" evidence="10">
    <location>
        <begin position="293"/>
        <end position="340"/>
    </location>
</feature>
<feature type="transmembrane region" description="Helical" evidence="11">
    <location>
        <begin position="410"/>
        <end position="436"/>
    </location>
</feature>
<dbReference type="Pfam" id="PF00071">
    <property type="entry name" value="Ras"/>
    <property type="match status" value="2"/>
</dbReference>
<feature type="domain" description="DUF1279" evidence="13">
    <location>
        <begin position="347"/>
        <end position="432"/>
    </location>
</feature>
<dbReference type="Pfam" id="PF06916">
    <property type="entry name" value="FAM210A-B_dom"/>
    <property type="match status" value="1"/>
</dbReference>
<feature type="compositionally biased region" description="Polar residues" evidence="10">
    <location>
        <begin position="794"/>
        <end position="805"/>
    </location>
</feature>
<comment type="cofactor">
    <cofactor evidence="1">
        <name>[4Fe-4S] cluster</name>
        <dbReference type="ChEBI" id="CHEBI:49883"/>
    </cofactor>
</comment>
<evidence type="ECO:0000256" key="6">
    <source>
        <dbReference type="ARBA" id="ARBA00022723"/>
    </source>
</evidence>
<evidence type="ECO:0000256" key="4">
    <source>
        <dbReference type="ARBA" id="ARBA00022515"/>
    </source>
</evidence>
<keyword evidence="6" id="KW-0479">Metal-binding</keyword>
<dbReference type="SMART" id="SM00176">
    <property type="entry name" value="RAN"/>
    <property type="match status" value="1"/>
</dbReference>
<feature type="region of interest" description="Disordered" evidence="10">
    <location>
        <begin position="560"/>
        <end position="581"/>
    </location>
</feature>
<keyword evidence="11" id="KW-0472">Membrane</keyword>
<dbReference type="InterPro" id="IPR005225">
    <property type="entry name" value="Small_GTP-bd"/>
</dbReference>
<dbReference type="NCBIfam" id="TIGR00231">
    <property type="entry name" value="small_GTP"/>
    <property type="match status" value="1"/>
</dbReference>
<dbReference type="GO" id="GO:0005525">
    <property type="term" value="F:GTP binding"/>
    <property type="evidence" value="ECO:0007669"/>
    <property type="project" value="InterPro"/>
</dbReference>
<keyword evidence="9" id="KW-0411">Iron-sulfur</keyword>
<dbReference type="GO" id="GO:0051539">
    <property type="term" value="F:4 iron, 4 sulfur cluster binding"/>
    <property type="evidence" value="ECO:0007669"/>
    <property type="project" value="UniProtKB-KW"/>
</dbReference>
<evidence type="ECO:0000256" key="9">
    <source>
        <dbReference type="ARBA" id="ARBA00023014"/>
    </source>
</evidence>
<evidence type="ECO:0000259" key="12">
    <source>
        <dbReference type="Pfam" id="PF04104"/>
    </source>
</evidence>
<dbReference type="Gene3D" id="3.40.50.300">
    <property type="entry name" value="P-loop containing nucleotide triphosphate hydrolases"/>
    <property type="match status" value="2"/>
</dbReference>
<gene>
    <name evidence="14" type="ORF">CGI_10027132</name>
</gene>
<dbReference type="PROSITE" id="PS51419">
    <property type="entry name" value="RAB"/>
    <property type="match status" value="1"/>
</dbReference>
<evidence type="ECO:0000256" key="1">
    <source>
        <dbReference type="ARBA" id="ARBA00001966"/>
    </source>
</evidence>
<comment type="similarity">
    <text evidence="2">Belongs to the small GTPase superfamily. Rab family.</text>
</comment>
<feature type="domain" description="DNA primase large subunit C-terminal" evidence="12">
    <location>
        <begin position="1"/>
        <end position="148"/>
    </location>
</feature>
<dbReference type="PRINTS" id="PR00449">
    <property type="entry name" value="RASTRNSFRMNG"/>
</dbReference>
<feature type="region of interest" description="Disordered" evidence="10">
    <location>
        <begin position="794"/>
        <end position="814"/>
    </location>
</feature>
<proteinExistence type="inferred from homology"/>